<organism evidence="1 2">
    <name type="scientific">Archangium gephyra</name>
    <dbReference type="NCBI Taxonomy" id="48"/>
    <lineage>
        <taxon>Bacteria</taxon>
        <taxon>Pseudomonadati</taxon>
        <taxon>Myxococcota</taxon>
        <taxon>Myxococcia</taxon>
        <taxon>Myxococcales</taxon>
        <taxon>Cystobacterineae</taxon>
        <taxon>Archangiaceae</taxon>
        <taxon>Archangium</taxon>
    </lineage>
</organism>
<dbReference type="PROSITE" id="PS51257">
    <property type="entry name" value="PROKAR_LIPOPROTEIN"/>
    <property type="match status" value="1"/>
</dbReference>
<protein>
    <recommendedName>
        <fullName evidence="3">Lipoprotein</fullName>
    </recommendedName>
</protein>
<evidence type="ECO:0008006" key="3">
    <source>
        <dbReference type="Google" id="ProtNLM"/>
    </source>
</evidence>
<dbReference type="EMBL" id="QFQP01000013">
    <property type="protein sequence ID" value="PZR11981.1"/>
    <property type="molecule type" value="Genomic_DNA"/>
</dbReference>
<reference evidence="1 2" key="1">
    <citation type="submission" date="2017-08" db="EMBL/GenBank/DDBJ databases">
        <title>Infants hospitalized years apart are colonized by the same room-sourced microbial strains.</title>
        <authorList>
            <person name="Brooks B."/>
            <person name="Olm M.R."/>
            <person name="Firek B.A."/>
            <person name="Baker R."/>
            <person name="Thomas B.C."/>
            <person name="Morowitz M.J."/>
            <person name="Banfield J.F."/>
        </authorList>
    </citation>
    <scope>NUCLEOTIDE SEQUENCE [LARGE SCALE GENOMIC DNA]</scope>
    <source>
        <strain evidence="1">S2_003_000_R2_14</strain>
    </source>
</reference>
<comment type="caution">
    <text evidence="1">The sequence shown here is derived from an EMBL/GenBank/DDBJ whole genome shotgun (WGS) entry which is preliminary data.</text>
</comment>
<dbReference type="Proteomes" id="UP000249061">
    <property type="component" value="Unassembled WGS sequence"/>
</dbReference>
<evidence type="ECO:0000313" key="2">
    <source>
        <dbReference type="Proteomes" id="UP000249061"/>
    </source>
</evidence>
<proteinExistence type="predicted"/>
<evidence type="ECO:0000313" key="1">
    <source>
        <dbReference type="EMBL" id="PZR11981.1"/>
    </source>
</evidence>
<dbReference type="AlphaFoldDB" id="A0A2W5VNI1"/>
<name>A0A2W5VNI1_9BACT</name>
<accession>A0A2W5VNI1</accession>
<sequence length="520" mass="55402">MRASALLVVVAFAGCTSVSPARRVPDAALGAVAPHYGATNVGDPLSAQLYAKVSGKAAGLLRYEAGLAPVATSVGRLTAENGVLPATSVLQWLFWRAGVVGAPLQTRVRAFSAPGDAQLEAELQTWADELSKDVTRPTAFAIATFDGKAGGVALVTADDEVRLTELARDVAPGAQLELRGSLTVTGETLELLVADDDRQVRALEVPVDANGGFSVKFTAPTSPGLRFVELLGNSPDARTHISNRRSLALFPLSVGTAVPDALPEWVTSPKPNPSRRDQFAEGLMRAYAEERRRLGLTAPLSDSRLEPLAAQLAGMRGVSGMRGDENLAEFLASRGLVSREAWARFSAADTLDELVQETLLRPSWRRVLLSDQVYIAPVLAQQEGRVMAWEVVVVSMPALDANAESQKLLSTLAQKRRELGGPPLEQVASVQPLLQAFVDAACRDDADDLELQNLARELQARGIRGGLMGNAVHRASVNDGPLPEEFVDLLTTKYPRVAVATCQAEGPGLQWSAVLVGDFQ</sequence>
<gene>
    <name evidence="1" type="ORF">DI536_16790</name>
</gene>